<keyword evidence="2" id="KW-1185">Reference proteome</keyword>
<proteinExistence type="predicted"/>
<dbReference type="Proteomes" id="UP000275078">
    <property type="component" value="Unassembled WGS sequence"/>
</dbReference>
<dbReference type="EMBL" id="ML119689">
    <property type="protein sequence ID" value="RPA80308.1"/>
    <property type="molecule type" value="Genomic_DNA"/>
</dbReference>
<accession>A0A3N4I6J7</accession>
<evidence type="ECO:0000313" key="2">
    <source>
        <dbReference type="Proteomes" id="UP000275078"/>
    </source>
</evidence>
<dbReference type="AlphaFoldDB" id="A0A3N4I6J7"/>
<sequence>MEFVHQANVHNIIFKKLKLSSRFALAEMNKDEAWSRRVDYYHFCAMGILRHQLLKGYIEDFAPHTYWNFKRIFFFLSKDLVRCFRGILENLRYLEGIAYMNAGRPEGTRFLFWSKLWVGFFRPLLWDLLVYFDRLTRVPVLDSAPTIEELTRRMDRLSKIRSEITTLTKTAKVYTRRERRNAKETSSAPSEKPISSRNVVDTYYNSSPFL</sequence>
<organism evidence="1 2">
    <name type="scientific">Ascobolus immersus RN42</name>
    <dbReference type="NCBI Taxonomy" id="1160509"/>
    <lineage>
        <taxon>Eukaryota</taxon>
        <taxon>Fungi</taxon>
        <taxon>Dikarya</taxon>
        <taxon>Ascomycota</taxon>
        <taxon>Pezizomycotina</taxon>
        <taxon>Pezizomycetes</taxon>
        <taxon>Pezizales</taxon>
        <taxon>Ascobolaceae</taxon>
        <taxon>Ascobolus</taxon>
    </lineage>
</organism>
<reference evidence="1 2" key="1">
    <citation type="journal article" date="2018" name="Nat. Ecol. Evol.">
        <title>Pezizomycetes genomes reveal the molecular basis of ectomycorrhizal truffle lifestyle.</title>
        <authorList>
            <person name="Murat C."/>
            <person name="Payen T."/>
            <person name="Noel B."/>
            <person name="Kuo A."/>
            <person name="Morin E."/>
            <person name="Chen J."/>
            <person name="Kohler A."/>
            <person name="Krizsan K."/>
            <person name="Balestrini R."/>
            <person name="Da Silva C."/>
            <person name="Montanini B."/>
            <person name="Hainaut M."/>
            <person name="Levati E."/>
            <person name="Barry K.W."/>
            <person name="Belfiori B."/>
            <person name="Cichocki N."/>
            <person name="Clum A."/>
            <person name="Dockter R.B."/>
            <person name="Fauchery L."/>
            <person name="Guy J."/>
            <person name="Iotti M."/>
            <person name="Le Tacon F."/>
            <person name="Lindquist E.A."/>
            <person name="Lipzen A."/>
            <person name="Malagnac F."/>
            <person name="Mello A."/>
            <person name="Molinier V."/>
            <person name="Miyauchi S."/>
            <person name="Poulain J."/>
            <person name="Riccioni C."/>
            <person name="Rubini A."/>
            <person name="Sitrit Y."/>
            <person name="Splivallo R."/>
            <person name="Traeger S."/>
            <person name="Wang M."/>
            <person name="Zifcakova L."/>
            <person name="Wipf D."/>
            <person name="Zambonelli A."/>
            <person name="Paolocci F."/>
            <person name="Nowrousian M."/>
            <person name="Ottonello S."/>
            <person name="Baldrian P."/>
            <person name="Spatafora J.W."/>
            <person name="Henrissat B."/>
            <person name="Nagy L.G."/>
            <person name="Aury J.M."/>
            <person name="Wincker P."/>
            <person name="Grigoriev I.V."/>
            <person name="Bonfante P."/>
            <person name="Martin F.M."/>
        </authorList>
    </citation>
    <scope>NUCLEOTIDE SEQUENCE [LARGE SCALE GENOMIC DNA]</scope>
    <source>
        <strain evidence="1 2">RN42</strain>
    </source>
</reference>
<name>A0A3N4I6J7_ASCIM</name>
<evidence type="ECO:0000313" key="1">
    <source>
        <dbReference type="EMBL" id="RPA80308.1"/>
    </source>
</evidence>
<protein>
    <submittedName>
        <fullName evidence="1">Uncharacterized protein</fullName>
    </submittedName>
</protein>
<gene>
    <name evidence="1" type="ORF">BJ508DRAFT_307509</name>
</gene>